<evidence type="ECO:0000313" key="3">
    <source>
        <dbReference type="Proteomes" id="UP000002257"/>
    </source>
</evidence>
<feature type="domain" description="Amine oxidase" evidence="1">
    <location>
        <begin position="13"/>
        <end position="411"/>
    </location>
</feature>
<dbReference type="InterPro" id="IPR036188">
    <property type="entry name" value="FAD/NAD-bd_sf"/>
</dbReference>
<dbReference type="OrthoDB" id="7849608at2"/>
<dbReference type="Pfam" id="PF01593">
    <property type="entry name" value="Amino_oxidase"/>
    <property type="match status" value="1"/>
</dbReference>
<dbReference type="InterPro" id="IPR002937">
    <property type="entry name" value="Amino_oxidase"/>
</dbReference>
<dbReference type="STRING" id="395965.Msil_3242"/>
<name>B8EQD6_METSB</name>
<accession>B8EQD6</accession>
<dbReference type="InterPro" id="IPR050464">
    <property type="entry name" value="Zeta_carotene_desat/Oxidored"/>
</dbReference>
<dbReference type="Proteomes" id="UP000002257">
    <property type="component" value="Chromosome"/>
</dbReference>
<keyword evidence="3" id="KW-1185">Reference proteome</keyword>
<dbReference type="Gene3D" id="3.90.660.10">
    <property type="match status" value="1"/>
</dbReference>
<gene>
    <name evidence="2" type="ordered locus">Msil_3242</name>
</gene>
<dbReference type="RefSeq" id="WP_012592218.1">
    <property type="nucleotide sequence ID" value="NC_011666.1"/>
</dbReference>
<dbReference type="Gene3D" id="3.50.50.60">
    <property type="entry name" value="FAD/NAD(P)-binding domain"/>
    <property type="match status" value="2"/>
</dbReference>
<proteinExistence type="predicted"/>
<dbReference type="InterPro" id="IPR017830">
    <property type="entry name" value="SQase_HpnE"/>
</dbReference>
<evidence type="ECO:0000313" key="2">
    <source>
        <dbReference type="EMBL" id="ACK52149.1"/>
    </source>
</evidence>
<sequence length="419" mass="44785">MARPTVHIVGAGLAGLAAAVRLAGGPRDIIVYEAARQAGGRCRSYFDASLGLVIDNGNHLLLSGNAEALGFLKTIDGLKSVWQADEADFPFLDLSTGARWRLRPNAGPAPWWIFLKSRRVPDTRWRDYFGLAGLLFARGDRRIDEAIACQGTLYERLWRPFLLAALNTDPQEGSAQLAGAVVRGTLARGGGACRPIIAHGLSSAFIEPALLYLVKRGADVRLDHRLRKIAFDGARASALDFGDARTELGPDDELILAAPAPVAQDLLPGLEAPVEFRAIVNAHFKIDGPKNLPPILGVVNGTIEWVFAFKDRISITISGADRLLDIGREELAATIWAETARACGLDQPLPPWQIIKEKRATFAATPVENARRPGAATGFANVTLAGDWTATGLPATIEGAVRSGHRAAAVVAARPLKSG</sequence>
<dbReference type="AlphaFoldDB" id="B8EQD6"/>
<dbReference type="PANTHER" id="PTHR42923:SF47">
    <property type="entry name" value="BLR3003 PROTEIN"/>
    <property type="match status" value="1"/>
</dbReference>
<dbReference type="NCBIfam" id="TIGR03467">
    <property type="entry name" value="HpnE"/>
    <property type="match status" value="1"/>
</dbReference>
<dbReference type="GO" id="GO:0016491">
    <property type="term" value="F:oxidoreductase activity"/>
    <property type="evidence" value="ECO:0007669"/>
    <property type="project" value="InterPro"/>
</dbReference>
<evidence type="ECO:0000259" key="1">
    <source>
        <dbReference type="Pfam" id="PF01593"/>
    </source>
</evidence>
<dbReference type="PANTHER" id="PTHR42923">
    <property type="entry name" value="PROTOPORPHYRINOGEN OXIDASE"/>
    <property type="match status" value="1"/>
</dbReference>
<reference evidence="2 3" key="1">
    <citation type="journal article" date="2010" name="J. Bacteriol.">
        <title>Complete genome sequence of the aerobic facultative methanotroph Methylocella silvestris BL2.</title>
        <authorList>
            <person name="Chen Y."/>
            <person name="Crombie A."/>
            <person name="Rahman M.T."/>
            <person name="Dedysh S.N."/>
            <person name="Liesack W."/>
            <person name="Stott M.B."/>
            <person name="Alam M."/>
            <person name="Theisen A.R."/>
            <person name="Murrell J.C."/>
            <person name="Dunfield P.F."/>
        </authorList>
    </citation>
    <scope>NUCLEOTIDE SEQUENCE [LARGE SCALE GENOMIC DNA]</scope>
    <source>
        <strain evidence="3">DSM 15510 / CIP 108128 / LMG 27833 / NCIMB 13906 / BL2</strain>
    </source>
</reference>
<dbReference type="EMBL" id="CP001280">
    <property type="protein sequence ID" value="ACK52149.1"/>
    <property type="molecule type" value="Genomic_DNA"/>
</dbReference>
<protein>
    <submittedName>
        <fullName evidence="2">Squalene-associated FAD-dependent desaturase</fullName>
    </submittedName>
</protein>
<dbReference type="KEGG" id="msl:Msil_3242"/>
<dbReference type="SUPFAM" id="SSF51905">
    <property type="entry name" value="FAD/NAD(P)-binding domain"/>
    <property type="match status" value="1"/>
</dbReference>
<dbReference type="HOGENOM" id="CLU_022687_2_1_5"/>
<dbReference type="eggNOG" id="COG1232">
    <property type="taxonomic scope" value="Bacteria"/>
</dbReference>
<organism evidence="2 3">
    <name type="scientific">Methylocella silvestris (strain DSM 15510 / CIP 108128 / LMG 27833 / NCIMB 13906 / BL2)</name>
    <dbReference type="NCBI Taxonomy" id="395965"/>
    <lineage>
        <taxon>Bacteria</taxon>
        <taxon>Pseudomonadati</taxon>
        <taxon>Pseudomonadota</taxon>
        <taxon>Alphaproteobacteria</taxon>
        <taxon>Hyphomicrobiales</taxon>
        <taxon>Beijerinckiaceae</taxon>
        <taxon>Methylocella</taxon>
    </lineage>
</organism>